<feature type="transmembrane region" description="Helical" evidence="5">
    <location>
        <begin position="337"/>
        <end position="356"/>
    </location>
</feature>
<keyword evidence="2" id="KW-0547">Nucleotide-binding</keyword>
<dbReference type="Gene3D" id="1.10.510.10">
    <property type="entry name" value="Transferase(Phosphotransferase) domain 1"/>
    <property type="match status" value="1"/>
</dbReference>
<evidence type="ECO:0000256" key="5">
    <source>
        <dbReference type="SAM" id="Phobius"/>
    </source>
</evidence>
<dbReference type="RefSeq" id="WP_007278331.1">
    <property type="nucleotide sequence ID" value="NZ_ABCK01000007.1"/>
</dbReference>
<dbReference type="OrthoDB" id="258731at2"/>
<dbReference type="InterPro" id="IPR011009">
    <property type="entry name" value="Kinase-like_dom_sf"/>
</dbReference>
<organism evidence="7 8">
    <name type="scientific">Lentisphaera araneosa HTCC2155</name>
    <dbReference type="NCBI Taxonomy" id="313628"/>
    <lineage>
        <taxon>Bacteria</taxon>
        <taxon>Pseudomonadati</taxon>
        <taxon>Lentisphaerota</taxon>
        <taxon>Lentisphaeria</taxon>
        <taxon>Lentisphaerales</taxon>
        <taxon>Lentisphaeraceae</taxon>
        <taxon>Lentisphaera</taxon>
    </lineage>
</organism>
<dbReference type="AlphaFoldDB" id="A6DKB9"/>
<evidence type="ECO:0000313" key="8">
    <source>
        <dbReference type="Proteomes" id="UP000004947"/>
    </source>
</evidence>
<evidence type="ECO:0000313" key="7">
    <source>
        <dbReference type="EMBL" id="EDM27817.1"/>
    </source>
</evidence>
<keyword evidence="5" id="KW-0812">Transmembrane</keyword>
<protein>
    <submittedName>
        <fullName evidence="7">Serine/threonine-protein kinase</fullName>
    </submittedName>
</protein>
<keyword evidence="5" id="KW-0472">Membrane</keyword>
<keyword evidence="8" id="KW-1185">Reference proteome</keyword>
<proteinExistence type="predicted"/>
<dbReference type="Pfam" id="PF00069">
    <property type="entry name" value="Pkinase"/>
    <property type="match status" value="1"/>
</dbReference>
<evidence type="ECO:0000256" key="4">
    <source>
        <dbReference type="ARBA" id="ARBA00022840"/>
    </source>
</evidence>
<dbReference type="CDD" id="cd14014">
    <property type="entry name" value="STKc_PknB_like"/>
    <property type="match status" value="1"/>
</dbReference>
<evidence type="ECO:0000259" key="6">
    <source>
        <dbReference type="PROSITE" id="PS50011"/>
    </source>
</evidence>
<dbReference type="InterPro" id="IPR000719">
    <property type="entry name" value="Prot_kinase_dom"/>
</dbReference>
<keyword evidence="3 7" id="KW-0418">Kinase</keyword>
<keyword evidence="1" id="KW-0808">Transferase</keyword>
<evidence type="ECO:0000256" key="2">
    <source>
        <dbReference type="ARBA" id="ARBA00022741"/>
    </source>
</evidence>
<evidence type="ECO:0000256" key="3">
    <source>
        <dbReference type="ARBA" id="ARBA00022777"/>
    </source>
</evidence>
<dbReference type="PANTHER" id="PTHR43289:SF6">
    <property type="entry name" value="SERINE_THREONINE-PROTEIN KINASE NEKL-3"/>
    <property type="match status" value="1"/>
</dbReference>
<evidence type="ECO:0000256" key="1">
    <source>
        <dbReference type="ARBA" id="ARBA00022679"/>
    </source>
</evidence>
<dbReference type="GO" id="GO:0005524">
    <property type="term" value="F:ATP binding"/>
    <property type="evidence" value="ECO:0007669"/>
    <property type="project" value="UniProtKB-KW"/>
</dbReference>
<feature type="domain" description="Protein kinase" evidence="6">
    <location>
        <begin position="44"/>
        <end position="311"/>
    </location>
</feature>
<dbReference type="PROSITE" id="PS50011">
    <property type="entry name" value="PROTEIN_KINASE_DOM"/>
    <property type="match status" value="1"/>
</dbReference>
<keyword evidence="5" id="KW-1133">Transmembrane helix</keyword>
<dbReference type="PANTHER" id="PTHR43289">
    <property type="entry name" value="MITOGEN-ACTIVATED PROTEIN KINASE KINASE KINASE 20-RELATED"/>
    <property type="match status" value="1"/>
</dbReference>
<comment type="caution">
    <text evidence="7">The sequence shown here is derived from an EMBL/GenBank/DDBJ whole genome shotgun (WGS) entry which is preliminary data.</text>
</comment>
<dbReference type="EMBL" id="ABCK01000007">
    <property type="protein sequence ID" value="EDM27817.1"/>
    <property type="molecule type" value="Genomic_DNA"/>
</dbReference>
<dbReference type="Gene3D" id="3.30.200.20">
    <property type="entry name" value="Phosphorylase Kinase, domain 1"/>
    <property type="match status" value="1"/>
</dbReference>
<gene>
    <name evidence="7" type="ORF">LNTAR_00410</name>
</gene>
<name>A6DKB9_9BACT</name>
<sequence>MNQSSSNKQALPEACFDSSDRILSLLDMEESDEAISEELSDQPYIIKEKIASGGLKNIYRAFNQQSARDVAYAVLLEDKESTENFRRFKREAKMSALLEHANIIPVYDVRVGDKPYFTMKLVLGKNLSELIFTDQVELSLNESLRIFIKICDAVSYAHSRGIIHLDLKPDNIKIDAHKEVLLHDWGLAKRVFIPDGDHNDLAIDEVDSTDQILGTPSYMAPEQFRPHDKLTDERTDIYSLGGILYSLLSRKTPFPRNDINFERRASAPSEVSSTNAIPASLDAVCLKAMEHDPEKRYQSAAELADEVQRYLDGFATNAENAGLGTLIKLIFRRHKKACVAISFTVTLVVLIVAGFINKLQESKAATLVAFQEAQKSQKEAVEALIKAEQNFKLYETEREERLTISELASKNIINTPLTFDKWQSKRYKEKLDFALKATPMNLNVHKKLLVLHIYNEELFKAIEIYDKHVSNTNFIKTAAPILKKYAKVKAPKSALPIAEFTSMLHELNKVGHRWLANGMMRTRMSYSKSSEGRIYLINDVLKSCNPMQTNWDFQYKTNDGQIFTSIDLSDHHNVGALTAFSGSFIGELNLSGTGTFHASTLGSTYVKELIITGKKIQNPKELQKVPGLEIVILRQGQITPAVMEQIPRIQFSFVD</sequence>
<dbReference type="eggNOG" id="COG0515">
    <property type="taxonomic scope" value="Bacteria"/>
</dbReference>
<dbReference type="SUPFAM" id="SSF56112">
    <property type="entry name" value="Protein kinase-like (PK-like)"/>
    <property type="match status" value="1"/>
</dbReference>
<accession>A6DKB9</accession>
<keyword evidence="4" id="KW-0067">ATP-binding</keyword>
<dbReference type="GO" id="GO:0004674">
    <property type="term" value="F:protein serine/threonine kinase activity"/>
    <property type="evidence" value="ECO:0007669"/>
    <property type="project" value="TreeGrafter"/>
</dbReference>
<dbReference type="Proteomes" id="UP000004947">
    <property type="component" value="Unassembled WGS sequence"/>
</dbReference>
<reference evidence="7 8" key="1">
    <citation type="journal article" date="2010" name="J. Bacteriol.">
        <title>Genome sequence of Lentisphaera araneosa HTCC2155T, the type species of the order Lentisphaerales in the phylum Lentisphaerae.</title>
        <authorList>
            <person name="Thrash J.C."/>
            <person name="Cho J.C."/>
            <person name="Vergin K.L."/>
            <person name="Morris R.M."/>
            <person name="Giovannoni S.J."/>
        </authorList>
    </citation>
    <scope>NUCLEOTIDE SEQUENCE [LARGE SCALE GENOMIC DNA]</scope>
    <source>
        <strain evidence="7 8">HTCC2155</strain>
    </source>
</reference>
<dbReference type="SMART" id="SM00220">
    <property type="entry name" value="S_TKc"/>
    <property type="match status" value="1"/>
</dbReference>
<dbReference type="STRING" id="313628.LNTAR_00410"/>